<dbReference type="AlphaFoldDB" id="A0A0J9HCX7"/>
<gene>
    <name evidence="2" type="ORF">BDDG_11789</name>
</gene>
<sequence>MRIFSDAWQNTDENEKSDNADNADNSLSLTPPALSAPPAAPAAPAACLVTASAACLVTASAADAAPSALSAACLVAAPAAAAVTPASSLYLLSEILMTSPGLNIFCDEKNFKHHIDPASLPEKTSTRILKFTDIDKDKDMQVTENDEKEQKMMQKIYKELSYH</sequence>
<protein>
    <submittedName>
        <fullName evidence="2">Uncharacterized protein</fullName>
    </submittedName>
</protein>
<reference evidence="2" key="1">
    <citation type="submission" date="2010-03" db="EMBL/GenBank/DDBJ databases">
        <title>Annotation of Blastomyces dermatitidis strain ATCC 18188.</title>
        <authorList>
            <consortium name="The Broad Institute Genome Sequencing Platform"/>
            <consortium name="Broad Institute Genome Sequencing Center for Infectious Disease."/>
            <person name="Cuomo C."/>
            <person name="Klein B."/>
            <person name="Sullivan T."/>
            <person name="Heitman J."/>
            <person name="Young S."/>
            <person name="Zeng Q."/>
            <person name="Gargeya S."/>
            <person name="Alvarado L."/>
            <person name="Berlin A.M."/>
            <person name="Chapman S.B."/>
            <person name="Chen Z."/>
            <person name="Freedman E."/>
            <person name="Gellesch M."/>
            <person name="Goldberg J."/>
            <person name="Griggs A."/>
            <person name="Gujja S."/>
            <person name="Heilman E."/>
            <person name="Heiman D."/>
            <person name="Howarth C."/>
            <person name="Mehta T."/>
            <person name="Neiman D."/>
            <person name="Pearson M."/>
            <person name="Roberts A."/>
            <person name="Saif S."/>
            <person name="Shea T."/>
            <person name="Shenoy N."/>
            <person name="Sisk P."/>
            <person name="Stolte C."/>
            <person name="Sykes S."/>
            <person name="White J."/>
            <person name="Yandava C."/>
            <person name="Haas B."/>
            <person name="Nusbaum C."/>
            <person name="Birren B."/>
        </authorList>
    </citation>
    <scope>NUCLEOTIDE SEQUENCE</scope>
    <source>
        <strain evidence="2">ATCC 18188</strain>
    </source>
</reference>
<dbReference type="EMBL" id="GG749412">
    <property type="protein sequence ID" value="KMW66914.1"/>
    <property type="molecule type" value="Genomic_DNA"/>
</dbReference>
<name>A0A0J9HCX7_AJEDA</name>
<evidence type="ECO:0000256" key="1">
    <source>
        <dbReference type="SAM" id="MobiDB-lite"/>
    </source>
</evidence>
<accession>A0A0J9HCX7</accession>
<organism evidence="2">
    <name type="scientific">Ajellomyces dermatitidis (strain ATCC 18188 / CBS 674.68)</name>
    <name type="common">Blastomyces dermatitidis</name>
    <dbReference type="NCBI Taxonomy" id="653446"/>
    <lineage>
        <taxon>Eukaryota</taxon>
        <taxon>Fungi</taxon>
        <taxon>Dikarya</taxon>
        <taxon>Ascomycota</taxon>
        <taxon>Pezizomycotina</taxon>
        <taxon>Eurotiomycetes</taxon>
        <taxon>Eurotiomycetidae</taxon>
        <taxon>Onygenales</taxon>
        <taxon>Ajellomycetaceae</taxon>
        <taxon>Blastomyces</taxon>
    </lineage>
</organism>
<evidence type="ECO:0000313" key="2">
    <source>
        <dbReference type="EMBL" id="KMW66914.1"/>
    </source>
</evidence>
<dbReference type="Proteomes" id="UP000007802">
    <property type="component" value="Unassembled WGS sequence"/>
</dbReference>
<feature type="region of interest" description="Disordered" evidence="1">
    <location>
        <begin position="1"/>
        <end position="35"/>
    </location>
</feature>
<proteinExistence type="predicted"/>